<dbReference type="GO" id="GO:0006412">
    <property type="term" value="P:translation"/>
    <property type="evidence" value="ECO:0007669"/>
    <property type="project" value="InterPro"/>
</dbReference>
<dbReference type="AlphaFoldDB" id="A0A553N8T3"/>
<accession>A0A553N8T3</accession>
<comment type="similarity">
    <text evidence="1">Belongs to the universal ribosomal protein uL15 family.</text>
</comment>
<dbReference type="Pfam" id="PF00828">
    <property type="entry name" value="Ribosomal_L27A"/>
    <property type="match status" value="1"/>
</dbReference>
<dbReference type="GO" id="GO:0003735">
    <property type="term" value="F:structural constituent of ribosome"/>
    <property type="evidence" value="ECO:0007669"/>
    <property type="project" value="InterPro"/>
</dbReference>
<dbReference type="PANTHER" id="PTHR12934:SF11">
    <property type="entry name" value="LARGE RIBOSOMAL SUBUNIT PROTEIN UL15M"/>
    <property type="match status" value="1"/>
</dbReference>
<dbReference type="GO" id="GO:0005762">
    <property type="term" value="C:mitochondrial large ribosomal subunit"/>
    <property type="evidence" value="ECO:0007669"/>
    <property type="project" value="TreeGrafter"/>
</dbReference>
<evidence type="ECO:0000256" key="1">
    <source>
        <dbReference type="ARBA" id="ARBA00007320"/>
    </source>
</evidence>
<dbReference type="PANTHER" id="PTHR12934">
    <property type="entry name" value="50S RIBOSOMAL PROTEIN L15"/>
    <property type="match status" value="1"/>
</dbReference>
<proteinExistence type="inferred from homology"/>
<dbReference type="InterPro" id="IPR021131">
    <property type="entry name" value="Ribosomal_uL15/eL18"/>
</dbReference>
<reference evidence="7 8" key="1">
    <citation type="journal article" date="2018" name="Nat. Ecol. Evol.">
        <title>Genomic signatures of mitonuclear coevolution across populations of Tigriopus californicus.</title>
        <authorList>
            <person name="Barreto F.S."/>
            <person name="Watson E.T."/>
            <person name="Lima T.G."/>
            <person name="Willett C.S."/>
            <person name="Edmands S."/>
            <person name="Li W."/>
            <person name="Burton R.S."/>
        </authorList>
    </citation>
    <scope>NUCLEOTIDE SEQUENCE [LARGE SCALE GENOMIC DNA]</scope>
    <source>
        <strain evidence="7 8">San Diego</strain>
    </source>
</reference>
<evidence type="ECO:0000313" key="8">
    <source>
        <dbReference type="Proteomes" id="UP000318571"/>
    </source>
</evidence>
<dbReference type="OrthoDB" id="361383at2759"/>
<gene>
    <name evidence="7" type="ORF">TCAL_10558</name>
</gene>
<evidence type="ECO:0000256" key="2">
    <source>
        <dbReference type="ARBA" id="ARBA00022980"/>
    </source>
</evidence>
<dbReference type="OMA" id="EPGWLVN"/>
<sequence>MTLGHLSSAEKALAMLRHLPRVSVNNLAKLPTDSLPKKTPLRGAKNRNKRDMFKIWSPLGWEGGSSPIFKTTPVEVSYNYGYHAQRQYPPMSLKTLQLLIDTGRLDTHHPIDLATLCQTKVYRLDPNLRQFGVHLTAEGMDGFKAKVHLEVQWASQEAIAAVERNGGSLVTAYFDIFSVKALADPIAFFKTGQPIPRRLTPPADAVGYYMNPANRGYLADPTKVAEERVLLAQKFGYSVPPLDDPVSQEAQELIKDPRQVFYGLQPGWIVSLADKRIYKPLDEELVKHYNS</sequence>
<keyword evidence="3" id="KW-0687">Ribonucleoprotein</keyword>
<evidence type="ECO:0000256" key="3">
    <source>
        <dbReference type="ARBA" id="ARBA00023274"/>
    </source>
</evidence>
<keyword evidence="8" id="KW-1185">Reference proteome</keyword>
<evidence type="ECO:0000256" key="4">
    <source>
        <dbReference type="ARBA" id="ARBA00035299"/>
    </source>
</evidence>
<dbReference type="InterPro" id="IPR005749">
    <property type="entry name" value="Ribosomal_uL15_bac-type"/>
</dbReference>
<feature type="domain" description="Large ribosomal subunit protein uL15/eL18" evidence="6">
    <location>
        <begin position="91"/>
        <end position="169"/>
    </location>
</feature>
<comment type="caution">
    <text evidence="7">The sequence shown here is derived from an EMBL/GenBank/DDBJ whole genome shotgun (WGS) entry which is preliminary data.</text>
</comment>
<dbReference type="SUPFAM" id="SSF52080">
    <property type="entry name" value="Ribosomal proteins L15p and L18e"/>
    <property type="match status" value="1"/>
</dbReference>
<organism evidence="7 8">
    <name type="scientific">Tigriopus californicus</name>
    <name type="common">Marine copepod</name>
    <dbReference type="NCBI Taxonomy" id="6832"/>
    <lineage>
        <taxon>Eukaryota</taxon>
        <taxon>Metazoa</taxon>
        <taxon>Ecdysozoa</taxon>
        <taxon>Arthropoda</taxon>
        <taxon>Crustacea</taxon>
        <taxon>Multicrustacea</taxon>
        <taxon>Hexanauplia</taxon>
        <taxon>Copepoda</taxon>
        <taxon>Harpacticoida</taxon>
        <taxon>Harpacticidae</taxon>
        <taxon>Tigriopus</taxon>
    </lineage>
</organism>
<evidence type="ECO:0000256" key="5">
    <source>
        <dbReference type="ARBA" id="ARBA00035423"/>
    </source>
</evidence>
<evidence type="ECO:0000313" key="7">
    <source>
        <dbReference type="EMBL" id="TRY61847.1"/>
    </source>
</evidence>
<dbReference type="EMBL" id="VCGU01000459">
    <property type="protein sequence ID" value="TRY61847.1"/>
    <property type="molecule type" value="Genomic_DNA"/>
</dbReference>
<keyword evidence="2" id="KW-0689">Ribosomal protein</keyword>
<dbReference type="STRING" id="6832.A0A553N8T3"/>
<protein>
    <recommendedName>
        <fullName evidence="4">Large ribosomal subunit protein uL15m</fullName>
    </recommendedName>
    <alternativeName>
        <fullName evidence="5">39S ribosomal protein L15, mitochondrial</fullName>
    </alternativeName>
</protein>
<name>A0A553N8T3_TIGCA</name>
<evidence type="ECO:0000259" key="6">
    <source>
        <dbReference type="Pfam" id="PF00828"/>
    </source>
</evidence>
<dbReference type="InterPro" id="IPR036227">
    <property type="entry name" value="Ribosomal_uL15/eL18_sf"/>
</dbReference>
<dbReference type="Proteomes" id="UP000318571">
    <property type="component" value="Chromosome 8"/>
</dbReference>